<dbReference type="InterPro" id="IPR000668">
    <property type="entry name" value="Peptidase_C1A_C"/>
</dbReference>
<dbReference type="AlphaFoldDB" id="A0A9K3LNI9"/>
<keyword evidence="1" id="KW-0865">Zymogen</keyword>
<dbReference type="InterPro" id="IPR013128">
    <property type="entry name" value="Peptidase_C1A"/>
</dbReference>
<organism evidence="4 5">
    <name type="scientific">Nitzschia inconspicua</name>
    <dbReference type="NCBI Taxonomy" id="303405"/>
    <lineage>
        <taxon>Eukaryota</taxon>
        <taxon>Sar</taxon>
        <taxon>Stramenopiles</taxon>
        <taxon>Ochrophyta</taxon>
        <taxon>Bacillariophyta</taxon>
        <taxon>Bacillariophyceae</taxon>
        <taxon>Bacillariophycidae</taxon>
        <taxon>Bacillariales</taxon>
        <taxon>Bacillariaceae</taxon>
        <taxon>Nitzschia</taxon>
    </lineage>
</organism>
<accession>A0A9K3LNI9</accession>
<dbReference type="PROSITE" id="PS00640">
    <property type="entry name" value="THIOL_PROTEASE_ASN"/>
    <property type="match status" value="1"/>
</dbReference>
<feature type="signal peptide" evidence="2">
    <location>
        <begin position="1"/>
        <end position="24"/>
    </location>
</feature>
<evidence type="ECO:0000313" key="4">
    <source>
        <dbReference type="EMBL" id="KAG7365043.1"/>
    </source>
</evidence>
<evidence type="ECO:0000313" key="5">
    <source>
        <dbReference type="Proteomes" id="UP000693970"/>
    </source>
</evidence>
<evidence type="ECO:0000259" key="3">
    <source>
        <dbReference type="SMART" id="SM00645"/>
    </source>
</evidence>
<protein>
    <submittedName>
        <fullName evidence="4">Papain family cysteine protease</fullName>
    </submittedName>
</protein>
<sequence>MTINLLNAFARGLLWWVFATGSFSVTGTATTSVSPLYSELIDDGHVKGDYTKPLPYSYIRPSDLPETFDWANVLTKERNGDDKGRSYLTRLLNQHIPQYCGSCWAHAAISTLQDRIKIFRQGAGEEINLSIQYILNCGRSAGSCHGGSIVKTYQFIKEESGFIPFETCQPYLACSYDSNEGFCPHVDTSCTPFNACRTCDTFEENGGTCREIDIMPNATVAEYGVYDRDDFEHLEDFIHAVKAEIFARGPIGAVLNGHGLANYTGGIYDDPTQPTNHTHAVSISGWGKNAQSGKEYWIVRNSWGAYWGEMGFFRIRMGTNILGIEEKCAWATPGRFTTMNYPCDEDGGNCGPVTKTYLDPSEDITIVMKRLRRYQEGRSVIS</sequence>
<name>A0A9K3LNI9_9STRA</name>
<reference evidence="4" key="2">
    <citation type="submission" date="2021-04" db="EMBL/GenBank/DDBJ databases">
        <authorList>
            <person name="Podell S."/>
        </authorList>
    </citation>
    <scope>NUCLEOTIDE SEQUENCE</scope>
    <source>
        <strain evidence="4">Hildebrandi</strain>
    </source>
</reference>
<evidence type="ECO:0000256" key="2">
    <source>
        <dbReference type="SAM" id="SignalP"/>
    </source>
</evidence>
<feature type="domain" description="Peptidase C1A papain C-terminal" evidence="3">
    <location>
        <begin position="64"/>
        <end position="332"/>
    </location>
</feature>
<dbReference type="EMBL" id="JAGRRH010000009">
    <property type="protein sequence ID" value="KAG7365043.1"/>
    <property type="molecule type" value="Genomic_DNA"/>
</dbReference>
<dbReference type="InterPro" id="IPR025661">
    <property type="entry name" value="Pept_asp_AS"/>
</dbReference>
<reference evidence="4" key="1">
    <citation type="journal article" date="2021" name="Sci. Rep.">
        <title>Diploid genomic architecture of Nitzschia inconspicua, an elite biomass production diatom.</title>
        <authorList>
            <person name="Oliver A."/>
            <person name="Podell S."/>
            <person name="Pinowska A."/>
            <person name="Traller J.C."/>
            <person name="Smith S.R."/>
            <person name="McClure R."/>
            <person name="Beliaev A."/>
            <person name="Bohutskyi P."/>
            <person name="Hill E.A."/>
            <person name="Rabines A."/>
            <person name="Zheng H."/>
            <person name="Allen L.Z."/>
            <person name="Kuo A."/>
            <person name="Grigoriev I.V."/>
            <person name="Allen A.E."/>
            <person name="Hazlebeck D."/>
            <person name="Allen E.E."/>
        </authorList>
    </citation>
    <scope>NUCLEOTIDE SEQUENCE</scope>
    <source>
        <strain evidence="4">Hildebrandi</strain>
    </source>
</reference>
<dbReference type="Proteomes" id="UP000693970">
    <property type="component" value="Unassembled WGS sequence"/>
</dbReference>
<keyword evidence="4" id="KW-0378">Hydrolase</keyword>
<proteinExistence type="predicted"/>
<keyword evidence="4" id="KW-0645">Protease</keyword>
<keyword evidence="2" id="KW-0732">Signal</keyword>
<keyword evidence="5" id="KW-1185">Reference proteome</keyword>
<evidence type="ECO:0000256" key="1">
    <source>
        <dbReference type="ARBA" id="ARBA00023145"/>
    </source>
</evidence>
<gene>
    <name evidence="4" type="ORF">IV203_038246</name>
</gene>
<dbReference type="GO" id="GO:0006508">
    <property type="term" value="P:proteolysis"/>
    <property type="evidence" value="ECO:0007669"/>
    <property type="project" value="UniProtKB-KW"/>
</dbReference>
<dbReference type="FunFam" id="3.90.70.10:FF:000117">
    <property type="entry name" value="Probable papain cysteine protease"/>
    <property type="match status" value="1"/>
</dbReference>
<comment type="caution">
    <text evidence="4">The sequence shown here is derived from an EMBL/GenBank/DDBJ whole genome shotgun (WGS) entry which is preliminary data.</text>
</comment>
<dbReference type="Pfam" id="PF00112">
    <property type="entry name" value="Peptidase_C1"/>
    <property type="match status" value="1"/>
</dbReference>
<dbReference type="SMART" id="SM00645">
    <property type="entry name" value="Pept_C1"/>
    <property type="match status" value="1"/>
</dbReference>
<dbReference type="OrthoDB" id="190265at2759"/>
<dbReference type="PANTHER" id="PTHR12411">
    <property type="entry name" value="CYSTEINE PROTEASE FAMILY C1-RELATED"/>
    <property type="match status" value="1"/>
</dbReference>
<dbReference type="GO" id="GO:0008234">
    <property type="term" value="F:cysteine-type peptidase activity"/>
    <property type="evidence" value="ECO:0007669"/>
    <property type="project" value="InterPro"/>
</dbReference>
<feature type="chain" id="PRO_5039935666" evidence="2">
    <location>
        <begin position="25"/>
        <end position="382"/>
    </location>
</feature>